<dbReference type="RefSeq" id="WP_093041454.1">
    <property type="nucleotide sequence ID" value="NZ_FNQR01000001.1"/>
</dbReference>
<keyword evidence="1" id="KW-0472">Membrane</keyword>
<dbReference type="OrthoDB" id="156858at2"/>
<sequence>MKLSRNTKKGLVTIHLLFAAIMFGATITLILLSGGISATDDAQVMQRNYEVMHLISTTIVRGSTFATIITGILLSMMTPWGLFKFYWIIAKEVLSLILFTVNIWGMSAWTNRALQQINNTQDAIYPAALQVDLWIGLTIQLVSLILIYGLSVYKPWGKKKSGG</sequence>
<protein>
    <submittedName>
        <fullName evidence="2">Uncharacterized protein</fullName>
    </submittedName>
</protein>
<proteinExistence type="predicted"/>
<dbReference type="InterPro" id="IPR018729">
    <property type="entry name" value="DUF2269_transmembrane"/>
</dbReference>
<organism evidence="2 3">
    <name type="scientific">Thalassobacillus cyri</name>
    <dbReference type="NCBI Taxonomy" id="571932"/>
    <lineage>
        <taxon>Bacteria</taxon>
        <taxon>Bacillati</taxon>
        <taxon>Bacillota</taxon>
        <taxon>Bacilli</taxon>
        <taxon>Bacillales</taxon>
        <taxon>Bacillaceae</taxon>
        <taxon>Thalassobacillus</taxon>
    </lineage>
</organism>
<keyword evidence="3" id="KW-1185">Reference proteome</keyword>
<feature type="transmembrane region" description="Helical" evidence="1">
    <location>
        <begin position="85"/>
        <end position="105"/>
    </location>
</feature>
<dbReference type="Proteomes" id="UP000198584">
    <property type="component" value="Unassembled WGS sequence"/>
</dbReference>
<keyword evidence="1" id="KW-1133">Transmembrane helix</keyword>
<gene>
    <name evidence="2" type="ORF">SAMN05421743_101280</name>
</gene>
<feature type="transmembrane region" description="Helical" evidence="1">
    <location>
        <begin position="133"/>
        <end position="153"/>
    </location>
</feature>
<keyword evidence="1" id="KW-0812">Transmembrane</keyword>
<accession>A0A1H3W1C9</accession>
<evidence type="ECO:0000256" key="1">
    <source>
        <dbReference type="SAM" id="Phobius"/>
    </source>
</evidence>
<reference evidence="2 3" key="1">
    <citation type="submission" date="2016-10" db="EMBL/GenBank/DDBJ databases">
        <authorList>
            <person name="de Groot N.N."/>
        </authorList>
    </citation>
    <scope>NUCLEOTIDE SEQUENCE [LARGE SCALE GENOMIC DNA]</scope>
    <source>
        <strain evidence="2 3">CCM7597</strain>
    </source>
</reference>
<evidence type="ECO:0000313" key="3">
    <source>
        <dbReference type="Proteomes" id="UP000198584"/>
    </source>
</evidence>
<feature type="transmembrane region" description="Helical" evidence="1">
    <location>
        <begin position="52"/>
        <end position="73"/>
    </location>
</feature>
<feature type="transmembrane region" description="Helical" evidence="1">
    <location>
        <begin position="12"/>
        <end position="32"/>
    </location>
</feature>
<evidence type="ECO:0000313" key="2">
    <source>
        <dbReference type="EMBL" id="SDZ80839.1"/>
    </source>
</evidence>
<dbReference type="AlphaFoldDB" id="A0A1H3W1C9"/>
<dbReference type="STRING" id="571932.SAMN05421743_101280"/>
<name>A0A1H3W1C9_9BACI</name>
<dbReference type="EMBL" id="FNQR01000001">
    <property type="protein sequence ID" value="SDZ80839.1"/>
    <property type="molecule type" value="Genomic_DNA"/>
</dbReference>
<dbReference type="Pfam" id="PF10027">
    <property type="entry name" value="DUF2269"/>
    <property type="match status" value="1"/>
</dbReference>